<dbReference type="InterPro" id="IPR014001">
    <property type="entry name" value="Helicase_ATP-bd"/>
</dbReference>
<feature type="domain" description="Helicase ATP-binding" evidence="8">
    <location>
        <begin position="261"/>
        <end position="418"/>
    </location>
</feature>
<accession>A0ABQ5KW78</accession>
<dbReference type="PROSITE" id="PS51194">
    <property type="entry name" value="HELICASE_CTER"/>
    <property type="match status" value="1"/>
</dbReference>
<dbReference type="Proteomes" id="UP001057375">
    <property type="component" value="Unassembled WGS sequence"/>
</dbReference>
<evidence type="ECO:0000256" key="2">
    <source>
        <dbReference type="ARBA" id="ARBA00022741"/>
    </source>
</evidence>
<dbReference type="SUPFAM" id="SSF52540">
    <property type="entry name" value="P-loop containing nucleoside triphosphate hydrolases"/>
    <property type="match status" value="1"/>
</dbReference>
<dbReference type="PANTHER" id="PTHR12131">
    <property type="entry name" value="ATP-DEPENDENT RNA AND DNA HELICASE"/>
    <property type="match status" value="1"/>
</dbReference>
<dbReference type="Pfam" id="PF08148">
    <property type="entry name" value="DSHCT"/>
    <property type="match status" value="1"/>
</dbReference>
<dbReference type="PIRSF" id="PIRSF005198">
    <property type="entry name" value="Antiviral_helicase_SKI2"/>
    <property type="match status" value="1"/>
</dbReference>
<gene>
    <name evidence="10" type="ORF">ADUPG1_009621</name>
</gene>
<evidence type="ECO:0000256" key="3">
    <source>
        <dbReference type="ARBA" id="ARBA00022801"/>
    </source>
</evidence>
<keyword evidence="4 10" id="KW-0347">Helicase</keyword>
<dbReference type="InterPro" id="IPR027417">
    <property type="entry name" value="P-loop_NTPase"/>
</dbReference>
<feature type="region of interest" description="Disordered" evidence="7">
    <location>
        <begin position="789"/>
        <end position="827"/>
    </location>
</feature>
<evidence type="ECO:0000256" key="6">
    <source>
        <dbReference type="ARBA" id="ARBA00023242"/>
    </source>
</evidence>
<sequence>MNLALSDFGLDDVVPESSKKKEFTDDELHLSSGKRRVNPDAIPIAEQTKEHKSKHTDIFTDDVDIIEIKKSLPTIVDEIPLAKCYQADDPRKAIVHQLAFPPRHPPPDTEDPIYNPPMPENPVREYPFKLDPFQRLATSCIAQNQSVLVSAHTSAGKRRVNPDAIPIAEQTKEHKSKHTDIFTDDVDIIEIKKSLPTIVDEIPLAKCYQADDPRKAIVHQLAFPPRHPPPDTEDPIYNPPMPENPVREYPFKLDPFQRLATSCIAQNQSVLVSAHTSAGKTVVAEYAIAEALKKSQRVIYTSPIKALSNQKYRDLSAAFPGKVGLMTGDDVINEDSSCIVMTTEILRSMLYRDAEVTREVGWVIFDEVHYLADKSRGFVWEETIIALRDRVRFVFLSATIPNASEFAGWVSCVHHLPVHVVYTEFRPVPLEHYIIPEGSSFAYLCVDDKSQFRSDSFNKAIQEVTKMHGGGRKRRKGGLPCSPDALRKLLKLLKAKSFLPVICFAFGKKSVEQLAVQIKDMTLTSTSEQKTIRSIFDAAVQQLPKDDRSLPFVQDVGSMLVRGVGIHHSGLLPTMKEIVEIMFQQGLVKILFATETFAMGLNLPARTVIFSQMSKFDGETTRLLLPGEYIQMAGRAGRRGQDEKGTVMVLLSESLDSDDLKGMVKGSSHPLESSFKLSWTMVLTLKRREDGSPAEVINNSFAVYHQRHSLPQLVGSLGEAKEALAQSEKSMTVADIQDLETWLKVCESERHRSEMIRHFVTSPARSKRFIRIGRVVQFVGRIGHVPNEETRVHNKEQREKSMRIQKGLNKGQSPQDKGSKSDITSMKDSEIDIFQEEMFTAIIVSKRDNSNRRGTKKRAKASDIELMLYVPELDEEMVLLQEMDTLHSKTAVTVGAGSKKMKKKGSKSAIENVRIALDACRTVPGTNGIVNTTLHAVSSFSPVFVDVPGTHPESLAARKKLYAHMEAAKQKLSGDFHWIDPAKDMGLSDNEEYMTHVRKLKLLEESREECKFSSRSSTDQRHRLSLYQTIAEARQKLDDVQTQVHHGTASTFLEELSGMWSIARRLGYVRHGTDGVLSEKGRFACLVSAADEILLTEASFDKTFAELDGPSLAAVLSCLVDERQVNNDPELDSEDAMSAIEALKEKAEQLAVLSEEQGLDDRADVYRKTVCPRASKIVKRWCEGANFEEIMELAEEYGIFEGEVVRLGRRLNELLRQLCDASVSVGATDMGEVFKKAMESVKRGIMFTESLYHLVEDE</sequence>
<comment type="caution">
    <text evidence="10">The sequence shown here is derived from an EMBL/GenBank/DDBJ whole genome shotgun (WGS) entry which is preliminary data.</text>
</comment>
<evidence type="ECO:0000259" key="8">
    <source>
        <dbReference type="PROSITE" id="PS51192"/>
    </source>
</evidence>
<dbReference type="GO" id="GO:0004386">
    <property type="term" value="F:helicase activity"/>
    <property type="evidence" value="ECO:0007669"/>
    <property type="project" value="UniProtKB-KW"/>
</dbReference>
<evidence type="ECO:0000259" key="9">
    <source>
        <dbReference type="PROSITE" id="PS51194"/>
    </source>
</evidence>
<keyword evidence="3" id="KW-0378">Hydrolase</keyword>
<organism evidence="10 11">
    <name type="scientific">Aduncisulcus paluster</name>
    <dbReference type="NCBI Taxonomy" id="2918883"/>
    <lineage>
        <taxon>Eukaryota</taxon>
        <taxon>Metamonada</taxon>
        <taxon>Carpediemonas-like organisms</taxon>
        <taxon>Aduncisulcus</taxon>
    </lineage>
</organism>
<dbReference type="InterPro" id="IPR016438">
    <property type="entry name" value="SKI2-like"/>
</dbReference>
<reference evidence="10" key="1">
    <citation type="submission" date="2022-03" db="EMBL/GenBank/DDBJ databases">
        <title>Draft genome sequence of Aduncisulcus paluster, a free-living microaerophilic Fornicata.</title>
        <authorList>
            <person name="Yuyama I."/>
            <person name="Kume K."/>
            <person name="Tamura T."/>
            <person name="Inagaki Y."/>
            <person name="Hashimoto T."/>
        </authorList>
    </citation>
    <scope>NUCLEOTIDE SEQUENCE</scope>
    <source>
        <strain evidence="10">NY0171</strain>
    </source>
</reference>
<evidence type="ECO:0000313" key="10">
    <source>
        <dbReference type="EMBL" id="GKT36710.1"/>
    </source>
</evidence>
<dbReference type="SMART" id="SM00487">
    <property type="entry name" value="DEXDc"/>
    <property type="match status" value="1"/>
</dbReference>
<dbReference type="Gene3D" id="1.10.3380.30">
    <property type="match status" value="1"/>
</dbReference>
<dbReference type="EMBL" id="BQXS01011284">
    <property type="protein sequence ID" value="GKT36710.1"/>
    <property type="molecule type" value="Genomic_DNA"/>
</dbReference>
<dbReference type="InterPro" id="IPR050699">
    <property type="entry name" value="RNA-DNA_Helicase"/>
</dbReference>
<name>A0ABQ5KW78_9EUKA</name>
<dbReference type="PANTHER" id="PTHR12131:SF7">
    <property type="entry name" value="EXOSOME RNA HELICASE MTR4"/>
    <property type="match status" value="1"/>
</dbReference>
<dbReference type="PROSITE" id="PS51192">
    <property type="entry name" value="HELICASE_ATP_BIND_1"/>
    <property type="match status" value="1"/>
</dbReference>
<comment type="subcellular location">
    <subcellularLocation>
        <location evidence="1">Nucleus</location>
    </subcellularLocation>
</comment>
<keyword evidence="5" id="KW-0067">ATP-binding</keyword>
<evidence type="ECO:0000256" key="1">
    <source>
        <dbReference type="ARBA" id="ARBA00004123"/>
    </source>
</evidence>
<feature type="domain" description="Helicase C-terminal" evidence="9">
    <location>
        <begin position="485"/>
        <end position="683"/>
    </location>
</feature>
<protein>
    <submittedName>
        <fullName evidence="10">ATP-dependent RNA helicase mtr4</fullName>
    </submittedName>
</protein>
<evidence type="ECO:0000256" key="4">
    <source>
        <dbReference type="ARBA" id="ARBA00022806"/>
    </source>
</evidence>
<feature type="compositionally biased region" description="Basic and acidic residues" evidence="7">
    <location>
        <begin position="789"/>
        <end position="802"/>
    </location>
</feature>
<dbReference type="CDD" id="cd18795">
    <property type="entry name" value="SF2_C_Ski2"/>
    <property type="match status" value="1"/>
</dbReference>
<dbReference type="InterPro" id="IPR012961">
    <property type="entry name" value="Ski2/MTR4_C"/>
</dbReference>
<proteinExistence type="predicted"/>
<dbReference type="SMART" id="SM01142">
    <property type="entry name" value="DSHCT"/>
    <property type="match status" value="1"/>
</dbReference>
<keyword evidence="2" id="KW-0547">Nucleotide-binding</keyword>
<feature type="compositionally biased region" description="Basic and acidic residues" evidence="7">
    <location>
        <begin position="817"/>
        <end position="827"/>
    </location>
</feature>
<dbReference type="Gene3D" id="3.40.50.300">
    <property type="entry name" value="P-loop containing nucleotide triphosphate hydrolases"/>
    <property type="match status" value="3"/>
</dbReference>
<keyword evidence="6" id="KW-0539">Nucleus</keyword>
<dbReference type="Pfam" id="PF00270">
    <property type="entry name" value="DEAD"/>
    <property type="match status" value="1"/>
</dbReference>
<dbReference type="InterPro" id="IPR011545">
    <property type="entry name" value="DEAD/DEAH_box_helicase_dom"/>
</dbReference>
<evidence type="ECO:0000313" key="11">
    <source>
        <dbReference type="Proteomes" id="UP001057375"/>
    </source>
</evidence>
<evidence type="ECO:0000256" key="5">
    <source>
        <dbReference type="ARBA" id="ARBA00022840"/>
    </source>
</evidence>
<dbReference type="SMART" id="SM00490">
    <property type="entry name" value="HELICc"/>
    <property type="match status" value="1"/>
</dbReference>
<dbReference type="InterPro" id="IPR001650">
    <property type="entry name" value="Helicase_C-like"/>
</dbReference>
<keyword evidence="11" id="KW-1185">Reference proteome</keyword>
<evidence type="ECO:0000256" key="7">
    <source>
        <dbReference type="SAM" id="MobiDB-lite"/>
    </source>
</evidence>
<dbReference type="Pfam" id="PF00271">
    <property type="entry name" value="Helicase_C"/>
    <property type="match status" value="1"/>
</dbReference>